<gene>
    <name evidence="2" type="ORF">AMS69_01710</name>
    <name evidence="3" type="ORF">GOC83_15555</name>
</gene>
<organism evidence="2 4">
    <name type="scientific">Haloarcula rubripromontorii</name>
    <dbReference type="NCBI Taxonomy" id="1705562"/>
    <lineage>
        <taxon>Archaea</taxon>
        <taxon>Methanobacteriati</taxon>
        <taxon>Methanobacteriota</taxon>
        <taxon>Stenosarchaea group</taxon>
        <taxon>Halobacteria</taxon>
        <taxon>Halobacteriales</taxon>
        <taxon>Haloarculaceae</taxon>
        <taxon>Haloarcula</taxon>
    </lineage>
</organism>
<feature type="transmembrane region" description="Helical" evidence="1">
    <location>
        <begin position="226"/>
        <end position="247"/>
    </location>
</feature>
<proteinExistence type="predicted"/>
<accession>A0A0M9ALQ0</accession>
<dbReference type="OrthoDB" id="342245at2157"/>
<dbReference type="EMBL" id="LIUF01000001">
    <property type="protein sequence ID" value="KOX94599.1"/>
    <property type="molecule type" value="Genomic_DNA"/>
</dbReference>
<sequence length="258" mass="27542">MNLIRCSNKTVALLCVVALLATAGTASAFSVSADGVPTESGVGEEVSVTYTIDDPFTDAPNEWTLAGSTELQNVSWTVTVLRAGNQVNQETYGDQSFEQDLEIDNNGDQVRVELVGTTPAISNYTYDPAQNYQVASLSRISGNNEEEFRSDTAHHYTEESQAARQAIDDAQAAIDAAGGNENAEELVSSAISSYENGNFQNAQDLAGQAESKAQQAQQSAQTQRTLLLVGGGLVVLLLLVGGGYYAYTQMSEDEYSKL</sequence>
<dbReference type="Proteomes" id="UP000610611">
    <property type="component" value="Unassembled WGS sequence"/>
</dbReference>
<dbReference type="RefSeq" id="WP_053966370.1">
    <property type="nucleotide sequence ID" value="NZ_LIUF01000001.1"/>
</dbReference>
<keyword evidence="1" id="KW-1133">Transmembrane helix</keyword>
<keyword evidence="4" id="KW-1185">Reference proteome</keyword>
<reference evidence="3" key="2">
    <citation type="submission" date="2019-12" db="EMBL/GenBank/DDBJ databases">
        <title>The whole-genome sequencing of Haloarcula japonica strain pws8.</title>
        <authorList>
            <person name="Verma D.K."/>
            <person name="Gopal K."/>
            <person name="Prasad E.S."/>
        </authorList>
    </citation>
    <scope>NUCLEOTIDE SEQUENCE</scope>
    <source>
        <strain evidence="3">Pws8</strain>
    </source>
</reference>
<keyword evidence="1" id="KW-0472">Membrane</keyword>
<comment type="caution">
    <text evidence="2">The sequence shown here is derived from an EMBL/GenBank/DDBJ whole genome shotgun (WGS) entry which is preliminary data.</text>
</comment>
<name>A0A0M9ALQ0_9EURY</name>
<reference evidence="2 4" key="1">
    <citation type="submission" date="2015-08" db="EMBL/GenBank/DDBJ databases">
        <title>Genomes of Isolates from Cabo Rojo, PR.</title>
        <authorList>
            <person name="Sanchez-Nieves R.L."/>
            <person name="Montalvo-Rodriguez R."/>
        </authorList>
    </citation>
    <scope>NUCLEOTIDE SEQUENCE [LARGE SCALE GENOMIC DNA]</scope>
    <source>
        <strain evidence="2 4">SL3</strain>
    </source>
</reference>
<evidence type="ECO:0000256" key="1">
    <source>
        <dbReference type="SAM" id="Phobius"/>
    </source>
</evidence>
<dbReference type="STRING" id="1705562.AMS69_01710"/>
<evidence type="ECO:0000313" key="4">
    <source>
        <dbReference type="Proteomes" id="UP000037729"/>
    </source>
</evidence>
<evidence type="ECO:0000313" key="3">
    <source>
        <dbReference type="EMBL" id="NLV07549.1"/>
    </source>
</evidence>
<dbReference type="PATRIC" id="fig|1705562.3.peg.1284"/>
<keyword evidence="1" id="KW-0812">Transmembrane</keyword>
<dbReference type="AlphaFoldDB" id="A0A0M9ALQ0"/>
<protein>
    <submittedName>
        <fullName evidence="2">Uncharacterized protein</fullName>
    </submittedName>
</protein>
<dbReference type="EMBL" id="WOWB01000001">
    <property type="protein sequence ID" value="NLV07549.1"/>
    <property type="molecule type" value="Genomic_DNA"/>
</dbReference>
<evidence type="ECO:0000313" key="2">
    <source>
        <dbReference type="EMBL" id="KOX94599.1"/>
    </source>
</evidence>
<dbReference type="Proteomes" id="UP000037729">
    <property type="component" value="Unassembled WGS sequence"/>
</dbReference>